<accession>A0ABN0RJN8</accession>
<organism evidence="1 2">
    <name type="scientific">Cellulophaga geojensis KL-A</name>
    <dbReference type="NCBI Taxonomy" id="1328323"/>
    <lineage>
        <taxon>Bacteria</taxon>
        <taxon>Pseudomonadati</taxon>
        <taxon>Bacteroidota</taxon>
        <taxon>Flavobacteriia</taxon>
        <taxon>Flavobacteriales</taxon>
        <taxon>Flavobacteriaceae</taxon>
        <taxon>Cellulophaga</taxon>
    </lineage>
</organism>
<dbReference type="EMBL" id="ARZX01000063">
    <property type="protein sequence ID" value="EWH09434.1"/>
    <property type="molecule type" value="Genomic_DNA"/>
</dbReference>
<name>A0ABN0RJN8_9FLAO</name>
<evidence type="ECO:0000313" key="2">
    <source>
        <dbReference type="Proteomes" id="UP000019275"/>
    </source>
</evidence>
<keyword evidence="2" id="KW-1185">Reference proteome</keyword>
<protein>
    <submittedName>
        <fullName evidence="1">Uncharacterized protein</fullName>
    </submittedName>
</protein>
<reference evidence="1 2" key="1">
    <citation type="journal article" date="2014" name="Genome Announc.">
        <title>Draft Genome Sequence of the Carrageenan-Degrading Bacterium Cellulophaga sp. Strain KL-A, Isolated from Decaying Marine Algae.</title>
        <authorList>
            <person name="Shan D."/>
            <person name="Ying J."/>
            <person name="Li X."/>
            <person name="Gao Z."/>
            <person name="Wei G."/>
            <person name="Shao Z."/>
        </authorList>
    </citation>
    <scope>NUCLEOTIDE SEQUENCE [LARGE SCALE GENOMIC DNA]</scope>
    <source>
        <strain evidence="1 2">KL-A</strain>
    </source>
</reference>
<dbReference type="Proteomes" id="UP000019275">
    <property type="component" value="Unassembled WGS sequence"/>
</dbReference>
<proteinExistence type="predicted"/>
<evidence type="ECO:0000313" key="1">
    <source>
        <dbReference type="EMBL" id="EWH09434.1"/>
    </source>
</evidence>
<comment type="caution">
    <text evidence="1">The sequence shown here is derived from an EMBL/GenBank/DDBJ whole genome shotgun (WGS) entry which is preliminary data.</text>
</comment>
<sequence length="318" mass="37121">MTHEFNLDTYVDSIAAQVKHYPKEPMYYLRINQLNCIYEVLVNGEIVTGNYSLMQYASATEINRAILKSGPQTITYRLYPVGDLVKDEIGEGETITTLLNSTEISIDVIRVDDINTYESITDDEKLVVKHQSKKNKETGSFIGAGLPYYEHTFTFNAQVPYELEGWTNGIDLRKLDQKKLEQAVVAEYKKIQKLYEAKDVVTLLDNYYHSFVRLAVSEYKGKQYIKEMVEEIYKPILIDNKDFQPIRDYKFSIWSQGHYVSLEHPVFPIKDKRIQGKPSFWFLFKNSNGRLRAMFRPIDLSIPKDKHKEGEFNFEFAR</sequence>
<gene>
    <name evidence="1" type="ORF">KLA_17274</name>
</gene>